<protein>
    <submittedName>
        <fullName evidence="2">Uncharacterized protein</fullName>
    </submittedName>
</protein>
<evidence type="ECO:0000313" key="3">
    <source>
        <dbReference type="Proteomes" id="UP000501690"/>
    </source>
</evidence>
<evidence type="ECO:0000256" key="1">
    <source>
        <dbReference type="SAM" id="MobiDB-lite"/>
    </source>
</evidence>
<dbReference type="AlphaFoldDB" id="A0A4D6NB71"/>
<dbReference type="Proteomes" id="UP000501690">
    <property type="component" value="Linkage Group LG10"/>
</dbReference>
<dbReference type="EMBL" id="CP039354">
    <property type="protein sequence ID" value="QCE11140.1"/>
    <property type="molecule type" value="Genomic_DNA"/>
</dbReference>
<keyword evidence="3" id="KW-1185">Reference proteome</keyword>
<sequence>MSYHIQFRCTVVGRKIKGKRVLPPRQSSGTKASTFAPRPEHLNSRSASTAGAPRRPERLDGRSASIAGAPQLPEQHQT</sequence>
<gene>
    <name evidence="2" type="ORF">DEO72_LG10g2373</name>
</gene>
<evidence type="ECO:0000313" key="2">
    <source>
        <dbReference type="EMBL" id="QCE11140.1"/>
    </source>
</evidence>
<proteinExistence type="predicted"/>
<accession>A0A4D6NB71</accession>
<organism evidence="2 3">
    <name type="scientific">Vigna unguiculata</name>
    <name type="common">Cowpea</name>
    <dbReference type="NCBI Taxonomy" id="3917"/>
    <lineage>
        <taxon>Eukaryota</taxon>
        <taxon>Viridiplantae</taxon>
        <taxon>Streptophyta</taxon>
        <taxon>Embryophyta</taxon>
        <taxon>Tracheophyta</taxon>
        <taxon>Spermatophyta</taxon>
        <taxon>Magnoliopsida</taxon>
        <taxon>eudicotyledons</taxon>
        <taxon>Gunneridae</taxon>
        <taxon>Pentapetalae</taxon>
        <taxon>rosids</taxon>
        <taxon>fabids</taxon>
        <taxon>Fabales</taxon>
        <taxon>Fabaceae</taxon>
        <taxon>Papilionoideae</taxon>
        <taxon>50 kb inversion clade</taxon>
        <taxon>NPAAA clade</taxon>
        <taxon>indigoferoid/millettioid clade</taxon>
        <taxon>Phaseoleae</taxon>
        <taxon>Vigna</taxon>
    </lineage>
</organism>
<reference evidence="2 3" key="1">
    <citation type="submission" date="2019-04" db="EMBL/GenBank/DDBJ databases">
        <title>An improved genome assembly and genetic linkage map for asparagus bean, Vigna unguiculata ssp. sesquipedialis.</title>
        <authorList>
            <person name="Xia Q."/>
            <person name="Zhang R."/>
            <person name="Dong Y."/>
        </authorList>
    </citation>
    <scope>NUCLEOTIDE SEQUENCE [LARGE SCALE GENOMIC DNA]</scope>
    <source>
        <tissue evidence="2">Leaf</tissue>
    </source>
</reference>
<feature type="region of interest" description="Disordered" evidence="1">
    <location>
        <begin position="18"/>
        <end position="78"/>
    </location>
</feature>
<name>A0A4D6NB71_VIGUN</name>